<dbReference type="PROSITE" id="PS51186">
    <property type="entry name" value="GNAT"/>
    <property type="match status" value="1"/>
</dbReference>
<gene>
    <name evidence="2" type="ORF">FYJ75_08390</name>
</gene>
<dbReference type="InterPro" id="IPR000182">
    <property type="entry name" value="GNAT_dom"/>
</dbReference>
<dbReference type="Proteomes" id="UP000474024">
    <property type="component" value="Unassembled WGS sequence"/>
</dbReference>
<dbReference type="PANTHER" id="PTHR43072">
    <property type="entry name" value="N-ACETYLTRANSFERASE"/>
    <property type="match status" value="1"/>
</dbReference>
<keyword evidence="2" id="KW-0808">Transferase</keyword>
<comment type="caution">
    <text evidence="2">The sequence shown here is derived from an EMBL/GenBank/DDBJ whole genome shotgun (WGS) entry which is preliminary data.</text>
</comment>
<dbReference type="Pfam" id="PF13420">
    <property type="entry name" value="Acetyltransf_4"/>
    <property type="match status" value="1"/>
</dbReference>
<dbReference type="AlphaFoldDB" id="A0A6L5YR27"/>
<organism evidence="2 3">
    <name type="scientific">Roseburia porci</name>
    <dbReference type="NCBI Taxonomy" id="2605790"/>
    <lineage>
        <taxon>Bacteria</taxon>
        <taxon>Bacillati</taxon>
        <taxon>Bacillota</taxon>
        <taxon>Clostridia</taxon>
        <taxon>Lachnospirales</taxon>
        <taxon>Lachnospiraceae</taxon>
        <taxon>Roseburia</taxon>
    </lineage>
</organism>
<dbReference type="InterPro" id="IPR016181">
    <property type="entry name" value="Acyl_CoA_acyltransferase"/>
</dbReference>
<keyword evidence="3" id="KW-1185">Reference proteome</keyword>
<reference evidence="2 3" key="1">
    <citation type="submission" date="2019-08" db="EMBL/GenBank/DDBJ databases">
        <title>In-depth cultivation of the pig gut microbiome towards novel bacterial diversity and tailored functional studies.</title>
        <authorList>
            <person name="Wylensek D."/>
            <person name="Hitch T.C.A."/>
            <person name="Clavel T."/>
        </authorList>
    </citation>
    <scope>NUCLEOTIDE SEQUENCE [LARGE SCALE GENOMIC DNA]</scope>
    <source>
        <strain evidence="2 3">MUC/MUC-530-WT-4D</strain>
    </source>
</reference>
<dbReference type="EMBL" id="VUNI01000012">
    <property type="protein sequence ID" value="MST75043.1"/>
    <property type="molecule type" value="Genomic_DNA"/>
</dbReference>
<protein>
    <submittedName>
        <fullName evidence="2">GNAT family N-acetyltransferase</fullName>
    </submittedName>
</protein>
<dbReference type="Gene3D" id="3.40.630.30">
    <property type="match status" value="1"/>
</dbReference>
<proteinExistence type="predicted"/>
<accession>A0A6L5YR27</accession>
<dbReference type="SUPFAM" id="SSF55729">
    <property type="entry name" value="Acyl-CoA N-acyltransferases (Nat)"/>
    <property type="match status" value="1"/>
</dbReference>
<evidence type="ECO:0000259" key="1">
    <source>
        <dbReference type="PROSITE" id="PS51186"/>
    </source>
</evidence>
<dbReference type="CDD" id="cd04301">
    <property type="entry name" value="NAT_SF"/>
    <property type="match status" value="1"/>
</dbReference>
<dbReference type="GO" id="GO:0016747">
    <property type="term" value="F:acyltransferase activity, transferring groups other than amino-acyl groups"/>
    <property type="evidence" value="ECO:0007669"/>
    <property type="project" value="InterPro"/>
</dbReference>
<evidence type="ECO:0000313" key="2">
    <source>
        <dbReference type="EMBL" id="MST75043.1"/>
    </source>
</evidence>
<evidence type="ECO:0000313" key="3">
    <source>
        <dbReference type="Proteomes" id="UP000474024"/>
    </source>
</evidence>
<dbReference type="RefSeq" id="WP_154430000.1">
    <property type="nucleotide sequence ID" value="NZ_VUNI01000012.1"/>
</dbReference>
<dbReference type="PANTHER" id="PTHR43072:SF8">
    <property type="entry name" value="ACYLTRANSFERASE FABY-RELATED"/>
    <property type="match status" value="1"/>
</dbReference>
<name>A0A6L5YR27_9FIRM</name>
<sequence length="189" mass="21981">MNTEVQIRTASEADAEQLLEIYRPYVENTAITFEYEVPSVEEFAGRIQNTLKRYPYLVAETGEGVVGYAYVSAFKERAAYDWSVETSIYVSTDKKQLGIGRQLYEALEKILKKQGILNVNACIAYPKEEDEHLTMDSVYFHEKLGYQMVGRFHDSGYKFNRWYDMVWMEKMIGEHLENQPGIIPFLDLD</sequence>
<feature type="domain" description="N-acetyltransferase" evidence="1">
    <location>
        <begin position="5"/>
        <end position="173"/>
    </location>
</feature>